<dbReference type="InterPro" id="IPR006059">
    <property type="entry name" value="SBP"/>
</dbReference>
<dbReference type="RefSeq" id="WP_198207560.1">
    <property type="nucleotide sequence ID" value="NZ_JACFRB010000001.1"/>
</dbReference>
<dbReference type="Proteomes" id="UP000766153">
    <property type="component" value="Unassembled WGS sequence"/>
</dbReference>
<dbReference type="PANTHER" id="PTHR43649">
    <property type="entry name" value="ARABINOSE-BINDING PROTEIN-RELATED"/>
    <property type="match status" value="1"/>
</dbReference>
<evidence type="ECO:0000256" key="5">
    <source>
        <dbReference type="ARBA" id="ARBA00023288"/>
    </source>
</evidence>
<name>A0ABS0QVL3_9BIFI</name>
<evidence type="ECO:0000256" key="6">
    <source>
        <dbReference type="SAM" id="SignalP"/>
    </source>
</evidence>
<dbReference type="SUPFAM" id="SSF53850">
    <property type="entry name" value="Periplasmic binding protein-like II"/>
    <property type="match status" value="1"/>
</dbReference>
<keyword evidence="1" id="KW-1003">Cell membrane</keyword>
<dbReference type="InterPro" id="IPR050490">
    <property type="entry name" value="Bact_solute-bd_prot1"/>
</dbReference>
<dbReference type="PANTHER" id="PTHR43649:SF33">
    <property type="entry name" value="POLYGALACTURONAN_RHAMNOGALACTURONAN-BINDING PROTEIN YTCQ"/>
    <property type="match status" value="1"/>
</dbReference>
<keyword evidence="8" id="KW-1185">Reference proteome</keyword>
<keyword evidence="2 6" id="KW-0732">Signal</keyword>
<sequence>MKLKRAWKGIAAALGVGMLVSAMGACGVGGGADGSKTTLTFLSWNNEQTMRPYIDQFEQQNPGIKVDFSYSPPTAEYVQTLQTRLVGNQAPDVFVITSENKADLIKNSYVRDLTDEPFMRNISQANKDFVSHQGKVYGMSVSSWASGIVYNKDLLAKVGAKKVPETWDGFLQLCKKLKAAGVTPFLEGIADAPSQIPDAFLGSQLARDKVDVNSLIDRRPQQPGSDQREAVAAWMKLYDQGLSTRDTVGISGDDRKTQFINGQVAMICTGPWDLPSISQSGFKWGMAPMPLMEEGMPNYAQGSPSPAYAIYSHLKGAKLKAARKFLTFMDSRWALQHSADNGDAITVQGFKAKVKPEYEEVYRTSLQTGRYFLVMNFYAKPDVLTTVRQSETQQLVQGSINVDQWAKAIDDKMASVK</sequence>
<keyword evidence="3" id="KW-0472">Membrane</keyword>
<dbReference type="Pfam" id="PF01547">
    <property type="entry name" value="SBP_bac_1"/>
    <property type="match status" value="1"/>
</dbReference>
<keyword evidence="4" id="KW-0564">Palmitate</keyword>
<organism evidence="7 8">
    <name type="scientific">Bifidobacterium polysaccharolyticum</name>
    <dbReference type="NCBI Taxonomy" id="2750967"/>
    <lineage>
        <taxon>Bacteria</taxon>
        <taxon>Bacillati</taxon>
        <taxon>Actinomycetota</taxon>
        <taxon>Actinomycetes</taxon>
        <taxon>Bifidobacteriales</taxon>
        <taxon>Bifidobacteriaceae</taxon>
        <taxon>Bifidobacterium</taxon>
    </lineage>
</organism>
<protein>
    <submittedName>
        <fullName evidence="7">Extracellular solute-binding protein</fullName>
    </submittedName>
</protein>
<dbReference type="EMBL" id="JACFRB010000001">
    <property type="protein sequence ID" value="MBI0105415.1"/>
    <property type="molecule type" value="Genomic_DNA"/>
</dbReference>
<dbReference type="PROSITE" id="PS51257">
    <property type="entry name" value="PROKAR_LIPOPROTEIN"/>
    <property type="match status" value="1"/>
</dbReference>
<evidence type="ECO:0000256" key="2">
    <source>
        <dbReference type="ARBA" id="ARBA00022729"/>
    </source>
</evidence>
<evidence type="ECO:0000313" key="8">
    <source>
        <dbReference type="Proteomes" id="UP000766153"/>
    </source>
</evidence>
<dbReference type="Gene3D" id="3.40.190.10">
    <property type="entry name" value="Periplasmic binding protein-like II"/>
    <property type="match status" value="2"/>
</dbReference>
<accession>A0ABS0QVL3</accession>
<gene>
    <name evidence="7" type="ORF">H3T91_02730</name>
</gene>
<comment type="caution">
    <text evidence="7">The sequence shown here is derived from an EMBL/GenBank/DDBJ whole genome shotgun (WGS) entry which is preliminary data.</text>
</comment>
<evidence type="ECO:0000256" key="3">
    <source>
        <dbReference type="ARBA" id="ARBA00023136"/>
    </source>
</evidence>
<proteinExistence type="predicted"/>
<feature type="chain" id="PRO_5045401478" evidence="6">
    <location>
        <begin position="25"/>
        <end position="417"/>
    </location>
</feature>
<keyword evidence="5" id="KW-0449">Lipoprotein</keyword>
<feature type="signal peptide" evidence="6">
    <location>
        <begin position="1"/>
        <end position="24"/>
    </location>
</feature>
<reference evidence="7 8" key="1">
    <citation type="submission" date="2020-07" db="EMBL/GenBank/DDBJ databases">
        <title>Isolated bacteria genomes of Apis mellifera.</title>
        <authorList>
            <person name="Wu J."/>
            <person name="Zheng H."/>
        </authorList>
    </citation>
    <scope>NUCLEOTIDE SEQUENCE [LARGE SCALE GENOMIC DNA]</scope>
    <source>
        <strain evidence="7 8">B14448H7</strain>
    </source>
</reference>
<evidence type="ECO:0000256" key="1">
    <source>
        <dbReference type="ARBA" id="ARBA00022475"/>
    </source>
</evidence>
<evidence type="ECO:0000313" key="7">
    <source>
        <dbReference type="EMBL" id="MBI0105415.1"/>
    </source>
</evidence>
<evidence type="ECO:0000256" key="4">
    <source>
        <dbReference type="ARBA" id="ARBA00023139"/>
    </source>
</evidence>